<dbReference type="KEGG" id="fuv:JR347_09035"/>
<dbReference type="SMART" id="SM00740">
    <property type="entry name" value="PASTA"/>
    <property type="match status" value="3"/>
</dbReference>
<keyword evidence="4" id="KW-1185">Reference proteome</keyword>
<evidence type="ECO:0000256" key="1">
    <source>
        <dbReference type="SAM" id="Phobius"/>
    </source>
</evidence>
<dbReference type="Proteomes" id="UP000662783">
    <property type="component" value="Chromosome"/>
</dbReference>
<keyword evidence="1" id="KW-0472">Membrane</keyword>
<organism evidence="3 4">
    <name type="scientific">Fulvivirga lutea</name>
    <dbReference type="NCBI Taxonomy" id="2810512"/>
    <lineage>
        <taxon>Bacteria</taxon>
        <taxon>Pseudomonadati</taxon>
        <taxon>Bacteroidota</taxon>
        <taxon>Cytophagia</taxon>
        <taxon>Cytophagales</taxon>
        <taxon>Fulvivirgaceae</taxon>
        <taxon>Fulvivirga</taxon>
    </lineage>
</organism>
<dbReference type="InterPro" id="IPR005543">
    <property type="entry name" value="PASTA_dom"/>
</dbReference>
<dbReference type="PROSITE" id="PS51178">
    <property type="entry name" value="PASTA"/>
    <property type="match status" value="2"/>
</dbReference>
<evidence type="ECO:0000313" key="4">
    <source>
        <dbReference type="Proteomes" id="UP000662783"/>
    </source>
</evidence>
<dbReference type="SUPFAM" id="SSF54184">
    <property type="entry name" value="Penicillin-binding protein 2x (pbp-2x), c-terminal domain"/>
    <property type="match status" value="1"/>
</dbReference>
<dbReference type="CDD" id="cd06577">
    <property type="entry name" value="PASTA_pknB"/>
    <property type="match status" value="3"/>
</dbReference>
<reference evidence="3" key="1">
    <citation type="submission" date="2021-02" db="EMBL/GenBank/DDBJ databases">
        <title>Fulvivirga sp. S481 isolated from sea water.</title>
        <authorList>
            <person name="Bae S.S."/>
            <person name="Baek K."/>
        </authorList>
    </citation>
    <scope>NUCLEOTIDE SEQUENCE</scope>
    <source>
        <strain evidence="3">S481</strain>
    </source>
</reference>
<feature type="transmembrane region" description="Helical" evidence="1">
    <location>
        <begin position="9"/>
        <end position="32"/>
    </location>
</feature>
<feature type="domain" description="PASTA" evidence="2">
    <location>
        <begin position="180"/>
        <end position="247"/>
    </location>
</feature>
<sequence>MESDTIRGFLIQLGIAIVILIGSTLYFFYGYLPAFTNHGESITVPNLEGIQMKDLEDFLLKRNLRYEVNDSSYSEKHPPLTILKQYPKPGSRVKENRKIFVSVNRVKPPTVPVPELVDRSLRNAEAVLASNELKRGQITYRPSQFLNLVLEMSSNGKVLNEGDRIDKGSTVDLVVGNGYAQSNFKTPRLTGNTFEDAQFIILGSNLGVGLVTVEGDTVGQKSIVIKQDPEEGAEIKIGDVINLWIVPESDVELNSEMEE</sequence>
<proteinExistence type="predicted"/>
<dbReference type="AlphaFoldDB" id="A0A974WLC8"/>
<name>A0A974WLC8_9BACT</name>
<keyword evidence="1" id="KW-0812">Transmembrane</keyword>
<dbReference type="EMBL" id="CP070608">
    <property type="protein sequence ID" value="QSE99362.1"/>
    <property type="molecule type" value="Genomic_DNA"/>
</dbReference>
<dbReference type="Gene3D" id="3.30.10.20">
    <property type="match status" value="3"/>
</dbReference>
<evidence type="ECO:0000259" key="2">
    <source>
        <dbReference type="PROSITE" id="PS51178"/>
    </source>
</evidence>
<accession>A0A974WLC8</accession>
<keyword evidence="1" id="KW-1133">Transmembrane helix</keyword>
<feature type="domain" description="PASTA" evidence="2">
    <location>
        <begin position="39"/>
        <end position="105"/>
    </location>
</feature>
<protein>
    <submittedName>
        <fullName evidence="3">PASTA domain-containing protein</fullName>
    </submittedName>
</protein>
<evidence type="ECO:0000313" key="3">
    <source>
        <dbReference type="EMBL" id="QSE99362.1"/>
    </source>
</evidence>
<dbReference type="Pfam" id="PF03793">
    <property type="entry name" value="PASTA"/>
    <property type="match status" value="2"/>
</dbReference>
<gene>
    <name evidence="3" type="ORF">JR347_09035</name>
</gene>